<gene>
    <name evidence="4" type="ORF">SAMN02745118_00696</name>
</gene>
<organism evidence="4 5">
    <name type="scientific">Selenihalanaerobacter shriftii</name>
    <dbReference type="NCBI Taxonomy" id="142842"/>
    <lineage>
        <taxon>Bacteria</taxon>
        <taxon>Bacillati</taxon>
        <taxon>Bacillota</taxon>
        <taxon>Clostridia</taxon>
        <taxon>Halanaerobiales</taxon>
        <taxon>Halobacteroidaceae</taxon>
        <taxon>Selenihalanaerobacter</taxon>
    </lineage>
</organism>
<dbReference type="Proteomes" id="UP000190625">
    <property type="component" value="Unassembled WGS sequence"/>
</dbReference>
<keyword evidence="5" id="KW-1185">Reference proteome</keyword>
<comment type="similarity">
    <text evidence="1">Belongs to the carbon-nitrogen hydrolase superfamily. NIT1/NIT2 family.</text>
</comment>
<dbReference type="STRING" id="142842.SAMN02745118_00696"/>
<reference evidence="5" key="1">
    <citation type="submission" date="2017-02" db="EMBL/GenBank/DDBJ databases">
        <authorList>
            <person name="Varghese N."/>
            <person name="Submissions S."/>
        </authorList>
    </citation>
    <scope>NUCLEOTIDE SEQUENCE [LARGE SCALE GENOMIC DNA]</scope>
    <source>
        <strain evidence="5">ATCC BAA-73</strain>
    </source>
</reference>
<dbReference type="GO" id="GO:0050152">
    <property type="term" value="F:omega-amidase activity"/>
    <property type="evidence" value="ECO:0007669"/>
    <property type="project" value="TreeGrafter"/>
</dbReference>
<dbReference type="PANTHER" id="PTHR23088:SF30">
    <property type="entry name" value="OMEGA-AMIDASE NIT2"/>
    <property type="match status" value="1"/>
</dbReference>
<dbReference type="InterPro" id="IPR003010">
    <property type="entry name" value="C-N_Hydrolase"/>
</dbReference>
<dbReference type="CDD" id="cd07572">
    <property type="entry name" value="nit"/>
    <property type="match status" value="1"/>
</dbReference>
<dbReference type="RefSeq" id="WP_078809189.1">
    <property type="nucleotide sequence ID" value="NZ_FUWM01000005.1"/>
</dbReference>
<dbReference type="Pfam" id="PF00795">
    <property type="entry name" value="CN_hydrolase"/>
    <property type="match status" value="1"/>
</dbReference>
<accession>A0A1T4K947</accession>
<dbReference type="Gene3D" id="3.60.110.10">
    <property type="entry name" value="Carbon-nitrogen hydrolase"/>
    <property type="match status" value="1"/>
</dbReference>
<evidence type="ECO:0000313" key="4">
    <source>
        <dbReference type="EMBL" id="SJZ38926.1"/>
    </source>
</evidence>
<dbReference type="PROSITE" id="PS50263">
    <property type="entry name" value="CN_HYDROLASE"/>
    <property type="match status" value="1"/>
</dbReference>
<dbReference type="GO" id="GO:0006107">
    <property type="term" value="P:oxaloacetate metabolic process"/>
    <property type="evidence" value="ECO:0007669"/>
    <property type="project" value="TreeGrafter"/>
</dbReference>
<evidence type="ECO:0000259" key="3">
    <source>
        <dbReference type="PROSITE" id="PS50263"/>
    </source>
</evidence>
<dbReference type="GO" id="GO:0006528">
    <property type="term" value="P:asparagine metabolic process"/>
    <property type="evidence" value="ECO:0007669"/>
    <property type="project" value="TreeGrafter"/>
</dbReference>
<sequence>MNKKLKLAVCQNKVIADKDKNLLKMKKMIAKAVKQGVELIILPEMFNCPYDNHYFPIYSEEIPGGKTYEFLSKQAKEHNIYLIGGSIPETVVEDKDEKLYNTSLIFGPDGKLLDKHRKIHLFDVDLSDGVTFLESNTLSYGEKVTVVETELINIGVAICYDLRFPELMRLMVDKGAEMIIIPGAFNTVTGPAHWETLLKARAVDNQVFVVGASPARNLEADYHAYGHSMIIDPWAEKLHEAGSKEDVIIQEIDLTKLEKIREELPLLKHRRSDLYKLEEI</sequence>
<feature type="domain" description="CN hydrolase" evidence="3">
    <location>
        <begin position="5"/>
        <end position="254"/>
    </location>
</feature>
<dbReference type="AlphaFoldDB" id="A0A1T4K947"/>
<dbReference type="InterPro" id="IPR001110">
    <property type="entry name" value="UPF0012_CS"/>
</dbReference>
<proteinExistence type="inferred from homology"/>
<name>A0A1T4K947_9FIRM</name>
<dbReference type="InterPro" id="IPR045254">
    <property type="entry name" value="Nit1/2_C-N_Hydrolase"/>
</dbReference>
<dbReference type="InterPro" id="IPR036526">
    <property type="entry name" value="C-N_Hydrolase_sf"/>
</dbReference>
<dbReference type="GO" id="GO:0006541">
    <property type="term" value="P:glutamine metabolic process"/>
    <property type="evidence" value="ECO:0007669"/>
    <property type="project" value="TreeGrafter"/>
</dbReference>
<keyword evidence="2 4" id="KW-0378">Hydrolase</keyword>
<dbReference type="EMBL" id="FUWM01000005">
    <property type="protein sequence ID" value="SJZ38926.1"/>
    <property type="molecule type" value="Genomic_DNA"/>
</dbReference>
<evidence type="ECO:0000256" key="2">
    <source>
        <dbReference type="ARBA" id="ARBA00022801"/>
    </source>
</evidence>
<protein>
    <submittedName>
        <fullName evidence="4">Predicted amidohydrolase</fullName>
    </submittedName>
</protein>
<evidence type="ECO:0000256" key="1">
    <source>
        <dbReference type="ARBA" id="ARBA00010613"/>
    </source>
</evidence>
<dbReference type="PANTHER" id="PTHR23088">
    <property type="entry name" value="NITRILASE-RELATED"/>
    <property type="match status" value="1"/>
</dbReference>
<dbReference type="PROSITE" id="PS01227">
    <property type="entry name" value="UPF0012"/>
    <property type="match status" value="1"/>
</dbReference>
<dbReference type="OrthoDB" id="9811121at2"/>
<dbReference type="SUPFAM" id="SSF56317">
    <property type="entry name" value="Carbon-nitrogen hydrolase"/>
    <property type="match status" value="1"/>
</dbReference>
<evidence type="ECO:0000313" key="5">
    <source>
        <dbReference type="Proteomes" id="UP000190625"/>
    </source>
</evidence>